<dbReference type="EMBL" id="GGEC01002886">
    <property type="protein sequence ID" value="MBW83369.1"/>
    <property type="molecule type" value="Transcribed_RNA"/>
</dbReference>
<name>A0A2P2IQ69_RHIMU</name>
<accession>A0A2P2IQ69</accession>
<proteinExistence type="predicted"/>
<sequence length="17" mass="2016">MEPNWLIYASIAVPWIL</sequence>
<evidence type="ECO:0000313" key="1">
    <source>
        <dbReference type="EMBL" id="MBW83369.1"/>
    </source>
</evidence>
<dbReference type="AlphaFoldDB" id="A0A2P2IQ69"/>
<protein>
    <submittedName>
        <fullName evidence="1">Uncharacterized protein</fullName>
    </submittedName>
</protein>
<organism evidence="1">
    <name type="scientific">Rhizophora mucronata</name>
    <name type="common">Asiatic mangrove</name>
    <dbReference type="NCBI Taxonomy" id="61149"/>
    <lineage>
        <taxon>Eukaryota</taxon>
        <taxon>Viridiplantae</taxon>
        <taxon>Streptophyta</taxon>
        <taxon>Embryophyta</taxon>
        <taxon>Tracheophyta</taxon>
        <taxon>Spermatophyta</taxon>
        <taxon>Magnoliopsida</taxon>
        <taxon>eudicotyledons</taxon>
        <taxon>Gunneridae</taxon>
        <taxon>Pentapetalae</taxon>
        <taxon>rosids</taxon>
        <taxon>fabids</taxon>
        <taxon>Malpighiales</taxon>
        <taxon>Rhizophoraceae</taxon>
        <taxon>Rhizophora</taxon>
    </lineage>
</organism>
<reference evidence="1" key="1">
    <citation type="submission" date="2018-02" db="EMBL/GenBank/DDBJ databases">
        <title>Rhizophora mucronata_Transcriptome.</title>
        <authorList>
            <person name="Meera S.P."/>
            <person name="Sreeshan A."/>
            <person name="Augustine A."/>
        </authorList>
    </citation>
    <scope>NUCLEOTIDE SEQUENCE</scope>
    <source>
        <tissue evidence="1">Leaf</tissue>
    </source>
</reference>